<evidence type="ECO:0000313" key="1">
    <source>
        <dbReference type="EMBL" id="SCL94519.1"/>
    </source>
</evidence>
<dbReference type="Proteomes" id="UP000242164">
    <property type="component" value="Unassembled WGS sequence"/>
</dbReference>
<reference evidence="1 2" key="1">
    <citation type="submission" date="2016-08" db="EMBL/GenBank/DDBJ databases">
        <authorList>
            <person name="Loux V."/>
            <person name="Rue O."/>
        </authorList>
    </citation>
    <scope>NUCLEOTIDE SEQUENCE [LARGE SCALE GENOMIC DNA]</scope>
    <source>
        <strain evidence="1 2">AFSSA_08CEB44bac</strain>
    </source>
</reference>
<dbReference type="GeneID" id="33897387"/>
<sequence length="136" mass="15615">MGEHLIDSIGNFLHISYTDSERKRDNYDKLHGYLKAKESKLRTLIEEAESAKRSYEESSHGLPQDKIPAREFEAARHKKDSELTEMVNYFRQMLGDVTSAKNKAYYKWEEYKAKADAENKAEAEAAANALKNLIGK</sequence>
<protein>
    <submittedName>
        <fullName evidence="1">Uncharacterized protein</fullName>
    </submittedName>
</protein>
<proteinExistence type="predicted"/>
<comment type="caution">
    <text evidence="1">The sequence shown here is derived from an EMBL/GenBank/DDBJ whole genome shotgun (WGS) entry which is preliminary data.</text>
</comment>
<name>A0AAX2CHM0_9BACI</name>
<dbReference type="EMBL" id="FMIK01000029">
    <property type="protein sequence ID" value="SCL94519.1"/>
    <property type="molecule type" value="Genomic_DNA"/>
</dbReference>
<gene>
    <name evidence="1" type="ORF">BCB44BAC_02393</name>
</gene>
<evidence type="ECO:0000313" key="2">
    <source>
        <dbReference type="Proteomes" id="UP000242164"/>
    </source>
</evidence>
<accession>A0AAX2CHM0</accession>
<dbReference type="AlphaFoldDB" id="A0AAX2CHM0"/>
<organism evidence="1 2">
    <name type="scientific">Bacillus cytotoxicus</name>
    <dbReference type="NCBI Taxonomy" id="580165"/>
    <lineage>
        <taxon>Bacteria</taxon>
        <taxon>Bacillati</taxon>
        <taxon>Bacillota</taxon>
        <taxon>Bacilli</taxon>
        <taxon>Bacillales</taxon>
        <taxon>Bacillaceae</taxon>
        <taxon>Bacillus</taxon>
        <taxon>Bacillus cereus group</taxon>
    </lineage>
</organism>
<dbReference type="RefSeq" id="WP_012094557.1">
    <property type="nucleotide sequence ID" value="NZ_CP024096.1"/>
</dbReference>